<keyword evidence="1" id="KW-0175">Coiled coil</keyword>
<reference evidence="3" key="1">
    <citation type="submission" date="2020-04" db="EMBL/GenBank/DDBJ databases">
        <title>Genome Assembly and Annotation of Botryosphaeria dothidea sdau 11-99, a Latent Pathogen of Apple Fruit Ring Rot in China.</title>
        <authorList>
            <person name="Yu C."/>
            <person name="Diao Y."/>
            <person name="Lu Q."/>
            <person name="Zhao J."/>
            <person name="Cui S."/>
            <person name="Peng C."/>
            <person name="He B."/>
            <person name="Liu H."/>
        </authorList>
    </citation>
    <scope>NUCLEOTIDE SEQUENCE [LARGE SCALE GENOMIC DNA]</scope>
    <source>
        <strain evidence="3">Sdau11-99</strain>
    </source>
</reference>
<keyword evidence="4" id="KW-1185">Reference proteome</keyword>
<feature type="compositionally biased region" description="Acidic residues" evidence="2">
    <location>
        <begin position="1054"/>
        <end position="1063"/>
    </location>
</feature>
<feature type="region of interest" description="Disordered" evidence="2">
    <location>
        <begin position="1054"/>
        <end position="1236"/>
    </location>
</feature>
<sequence length="1278" mass="144484">MSGIGDIIAVAQLGYKFAEGLKSYIDEVGAAQESIKALVIEVEQASNHVQGLSELIQGDKNTGFLTPVGLKECNRLSFAFRETIFEFHSRLLVNPSASDDPDKVAAELLDLSRWRKWYWPIFRKTLEEPRARLGELKLELQLLMVTATAHKLSKMPLTQEVEKKQEDAQAKLKRLTRIKEKAASRHRRAQAKQSARAPRARSASPDSLLTALSSSDSSFSSDDDMLEYFVEFLDAKKQTAELERRQYQLYLMNKELEAREKDEREKRLLAQAEKMEKEAEKQRRKEEARKEALAELEKERIAHEQRQKQQVEQKDRIRGAMEEAGFEEEKVKEVMDRLEDITESDVRFDPVSLLRSQAGAPENTQTAESTVSEPVGGSSSSSRQSKPWKGLFRRKDSTTPSIFADFTGDEIPTTQQPVLEAWSLEVPRIRVPLPMATLLKMVKKQDNKTMLKNLNLLPKSLKEEFHNLMEDKNLETSQYTWQLVGIEITKHRVRIGLFSYSEGGISVLVIIQRQNNGNSDTSVWPKGPRGNRSNVVLSSGTAPPMQKLPSILKKPVDPLSAEKQPEAVPSVESRVRISSESPEVNYAESEGTQDTAIDPYSLEERSPNSTSRSSAVFNSPSRRAHMLPELSSSKGRVTNPYTYNSPEGASEMYDSPSSIRNRQRSRSRDSRHTYEDYHDALSAIRRKFEEDYPGYPTGTRGYSPSRLGPRSSYHDPYIPSIDERVASRSSHYDDIPGYDPDDYTYRPRGRLPPRRTSTLDSLDDYRSYPGISPQGRPSPNIHIYNTADRNSSRLRSPDSRRVYEELAEDWNTSRRSRPRHRESIEREITIDRRPPPPPGLHQMSPYGPPAAPPDNFSSEFHRSPSPRRRRRSSLDSYDVMFNPPRMFYGDSAGDNQMSSPPAYPQSPAGPIRRTTMSPDRRPGGGNEMALVLRDHFVNEEFERLKKRAKKHAHRQPSVRKKSGDDYSGDDRGRSERRSRREGRKATIEDYDESDGAGSEVLDKYKSMFNPNYEPPVVNGTAKAKGSGPARGAWRDSDFWGHSLSAKVDSGIVAAEDEDEEEDLWAMPKKSKKKKAIEDEDVSPPPPPNPEPLAAAGTLAEDDWGWAFGTKKTGKKEAKEDKAGPGLEQKLETNNSPELETEPETRLASFLETAAEDEWGGWSFRRKDKKSPEEKVNPEPQPPTSQESGLQTEDEWGAFASSGRKKKKKRKNTPKVAAWTSSDDDKDIERASEVQTREQEVTVVEELISEEKGTAEYSTVSITDEARNGIFSSEPLVIE</sequence>
<protein>
    <submittedName>
        <fullName evidence="3">Uncharacterized protein</fullName>
    </submittedName>
</protein>
<feature type="compositionally biased region" description="Basic residues" evidence="2">
    <location>
        <begin position="946"/>
        <end position="960"/>
    </location>
</feature>
<evidence type="ECO:0000256" key="1">
    <source>
        <dbReference type="SAM" id="Coils"/>
    </source>
</evidence>
<dbReference type="OrthoDB" id="3694717at2759"/>
<dbReference type="Proteomes" id="UP000572817">
    <property type="component" value="Unassembled WGS sequence"/>
</dbReference>
<feature type="region of interest" description="Disordered" evidence="2">
    <location>
        <begin position="356"/>
        <end position="393"/>
    </location>
</feature>
<feature type="compositionally biased region" description="Low complexity" evidence="2">
    <location>
        <begin position="568"/>
        <end position="584"/>
    </location>
</feature>
<feature type="compositionally biased region" description="Polar residues" evidence="2">
    <location>
        <begin position="531"/>
        <end position="541"/>
    </location>
</feature>
<accession>A0A8H4J3I7</accession>
<feature type="region of interest" description="Disordered" evidence="2">
    <location>
        <begin position="518"/>
        <end position="674"/>
    </location>
</feature>
<name>A0A8H4J3I7_9PEZI</name>
<feature type="compositionally biased region" description="Polar residues" evidence="2">
    <location>
        <begin position="630"/>
        <end position="647"/>
    </location>
</feature>
<feature type="compositionally biased region" description="Basic and acidic residues" evidence="2">
    <location>
        <begin position="795"/>
        <end position="804"/>
    </location>
</feature>
<feature type="compositionally biased region" description="Low complexity" evidence="2">
    <location>
        <begin position="368"/>
        <end position="382"/>
    </location>
</feature>
<feature type="compositionally biased region" description="Polar residues" evidence="2">
    <location>
        <begin position="607"/>
        <end position="621"/>
    </location>
</feature>
<evidence type="ECO:0000313" key="4">
    <source>
        <dbReference type="Proteomes" id="UP000572817"/>
    </source>
</evidence>
<organism evidence="3 4">
    <name type="scientific">Botryosphaeria dothidea</name>
    <dbReference type="NCBI Taxonomy" id="55169"/>
    <lineage>
        <taxon>Eukaryota</taxon>
        <taxon>Fungi</taxon>
        <taxon>Dikarya</taxon>
        <taxon>Ascomycota</taxon>
        <taxon>Pezizomycotina</taxon>
        <taxon>Dothideomycetes</taxon>
        <taxon>Dothideomycetes incertae sedis</taxon>
        <taxon>Botryosphaeriales</taxon>
        <taxon>Botryosphaeriaceae</taxon>
        <taxon>Botryosphaeria</taxon>
    </lineage>
</organism>
<dbReference type="CDD" id="cd06503">
    <property type="entry name" value="ATP-synt_Fo_b"/>
    <property type="match status" value="1"/>
</dbReference>
<feature type="region of interest" description="Disordered" evidence="2">
    <location>
        <begin position="691"/>
        <end position="926"/>
    </location>
</feature>
<dbReference type="EMBL" id="WWBZ02000002">
    <property type="protein sequence ID" value="KAF4312405.1"/>
    <property type="molecule type" value="Genomic_DNA"/>
</dbReference>
<feature type="region of interest" description="Disordered" evidence="2">
    <location>
        <begin position="1011"/>
        <end position="1031"/>
    </location>
</feature>
<comment type="caution">
    <text evidence="3">The sequence shown here is derived from an EMBL/GenBank/DDBJ whole genome shotgun (WGS) entry which is preliminary data.</text>
</comment>
<feature type="compositionally biased region" description="Low complexity" evidence="2">
    <location>
        <begin position="191"/>
        <end position="220"/>
    </location>
</feature>
<proteinExistence type="predicted"/>
<gene>
    <name evidence="3" type="ORF">GTA08_BOTSDO11573</name>
</gene>
<evidence type="ECO:0000313" key="3">
    <source>
        <dbReference type="EMBL" id="KAF4312405.1"/>
    </source>
</evidence>
<dbReference type="AlphaFoldDB" id="A0A8H4J3I7"/>
<feature type="compositionally biased region" description="Basic residues" evidence="2">
    <location>
        <begin position="1202"/>
        <end position="1212"/>
    </location>
</feature>
<evidence type="ECO:0000256" key="2">
    <source>
        <dbReference type="SAM" id="MobiDB-lite"/>
    </source>
</evidence>
<feature type="region of interest" description="Disordered" evidence="2">
    <location>
        <begin position="946"/>
        <end position="998"/>
    </location>
</feature>
<feature type="compositionally biased region" description="Basic and acidic residues" evidence="2">
    <location>
        <begin position="821"/>
        <end position="834"/>
    </location>
</feature>
<feature type="compositionally biased region" description="Basic and acidic residues" evidence="2">
    <location>
        <begin position="961"/>
        <end position="975"/>
    </location>
</feature>
<feature type="compositionally biased region" description="Basic and acidic residues" evidence="2">
    <location>
        <begin position="721"/>
        <end position="734"/>
    </location>
</feature>
<feature type="coiled-coil region" evidence="1">
    <location>
        <begin position="253"/>
        <end position="314"/>
    </location>
</feature>
<feature type="region of interest" description="Disordered" evidence="2">
    <location>
        <begin position="181"/>
        <end position="221"/>
    </location>
</feature>
<feature type="compositionally biased region" description="Basic and acidic residues" evidence="2">
    <location>
        <begin position="1226"/>
        <end position="1236"/>
    </location>
</feature>